<feature type="domain" description="Membrane transport protein MMPL" evidence="9">
    <location>
        <begin position="740"/>
        <end position="1028"/>
    </location>
</feature>
<feature type="transmembrane region" description="Helical" evidence="8">
    <location>
        <begin position="889"/>
        <end position="907"/>
    </location>
</feature>
<feature type="transmembrane region" description="Helical" evidence="8">
    <location>
        <begin position="969"/>
        <end position="988"/>
    </location>
</feature>
<keyword evidence="11" id="KW-1185">Reference proteome</keyword>
<feature type="transmembrane region" description="Helical" evidence="8">
    <location>
        <begin position="9"/>
        <end position="29"/>
    </location>
</feature>
<evidence type="ECO:0000259" key="9">
    <source>
        <dbReference type="Pfam" id="PF03176"/>
    </source>
</evidence>
<evidence type="ECO:0000313" key="11">
    <source>
        <dbReference type="Proteomes" id="UP000430692"/>
    </source>
</evidence>
<feature type="transmembrane region" description="Helical" evidence="8">
    <location>
        <begin position="203"/>
        <end position="224"/>
    </location>
</feature>
<protein>
    <submittedName>
        <fullName evidence="10">MMPL family transporter</fullName>
    </submittedName>
</protein>
<dbReference type="Gene3D" id="1.10.287.950">
    <property type="entry name" value="Methyl-accepting chemotaxis protein"/>
    <property type="match status" value="2"/>
</dbReference>
<dbReference type="Proteomes" id="UP000430692">
    <property type="component" value="Unassembled WGS sequence"/>
</dbReference>
<dbReference type="RefSeq" id="WP_160802160.1">
    <property type="nucleotide sequence ID" value="NZ_WUUL01000009.1"/>
</dbReference>
<dbReference type="InterPro" id="IPR050545">
    <property type="entry name" value="Mycobact_MmpL"/>
</dbReference>
<evidence type="ECO:0000256" key="5">
    <source>
        <dbReference type="ARBA" id="ARBA00022989"/>
    </source>
</evidence>
<sequence length="1049" mass="114471">MRSIIRLKWFWLVFWVAILAVILFTMPSMDTLIREKGQPNLSGTYSSSTASKLLAEFHKSDKGGKNLDTILVFHNPKGFQSEQKKQIEQKLKQIEQNKNLHIQSLLSPFESKDAEKRLLSADQKTIMAIASVEKTTQTIPQIRAQLEPQIKIEGIQTYLTGDGYIEEDYAKNSIDGVKKTEFFTIIFIVLVLILVFRSPVTPIISLLIVAVAYLIAQGTVGLLVEYFDFPFANTTQIFLILVLFGVGTDYNILLLMRFKEELGLGKPLLTSIVETYRTAGKTVFYSGLAVLIGFSMIGFSNFSIYQSAVAVAIGIVFLLGALFTLNPIIMALMAQRLFWPLKNFQGHGQSRLWSRLGHFSVIRVSISILLVVVLCIPVFLFYKNQLSFNNLAEIGPDSPSVKGFHVVSQSFGAGQTLPTTLVIKSKTPMDSANGLAFLDQIHERLTQIKGVKDVYGPTRPNGQYLNDLYLSKQTKGVSSGINQSSSGLDKISQGLSTASDKIKTSTSGDLNDINKLIDGTVSVRSGLGQVQTALSQINKGIKQGATGAEQIESGLADLEIALKKVNSSTKQLSSGYIQISTSLGKLAPGYQGIASGINSLAAWNSTIQTSVASLEKDHPELEDDASLTSLKNASNSMYQALPALQQNITKLNSSLSSLNNSLASANKSLSQISSAQSQITAGTTQLKKGAGNLAKGLTQGASGQSQVISSIPSMNDGLNAITNGQRKVLAGLNDFESKMKELQQGLSQSATGLDKINNGLSTANNYLTEVTGEGSPYGTFFVPKEVRNSKEFQTAMDLYMSKDRKIVTWTIPLSVDPYSKEAMLIAHEIDTTIRETISHTQYTNLQIGTGGVSSVNYDLRNISDEDFSLTIILMLAGIGVLLLIMYRSVWITVTILGTLILAYYFSLTVSENIFTNFFGVTGLSWTIPFFSFIMIIALGVDYSIFVMMRYKEYKHQGMVVAILKAVERTGSVVISAAIILAGTFAAMYPSGVTTLVQIATVVIIALLLLVFVLLPMVLPASISLLDRIMKSDQETTIPEKSDDGYEYYS</sequence>
<dbReference type="EMBL" id="WUUL01000009">
    <property type="protein sequence ID" value="MXQ54815.1"/>
    <property type="molecule type" value="Genomic_DNA"/>
</dbReference>
<evidence type="ECO:0000256" key="1">
    <source>
        <dbReference type="ARBA" id="ARBA00004651"/>
    </source>
</evidence>
<dbReference type="GO" id="GO:0005886">
    <property type="term" value="C:plasma membrane"/>
    <property type="evidence" value="ECO:0007669"/>
    <property type="project" value="UniProtKB-SubCell"/>
</dbReference>
<keyword evidence="5 8" id="KW-1133">Transmembrane helix</keyword>
<feature type="transmembrane region" description="Helical" evidence="8">
    <location>
        <begin position="360"/>
        <end position="382"/>
    </location>
</feature>
<feature type="transmembrane region" description="Helical" evidence="8">
    <location>
        <begin position="236"/>
        <end position="256"/>
    </location>
</feature>
<feature type="transmembrane region" description="Helical" evidence="8">
    <location>
        <begin position="867"/>
        <end position="884"/>
    </location>
</feature>
<keyword evidence="3" id="KW-1003">Cell membrane</keyword>
<dbReference type="InterPro" id="IPR004869">
    <property type="entry name" value="MMPL_dom"/>
</dbReference>
<dbReference type="PANTHER" id="PTHR33406">
    <property type="entry name" value="MEMBRANE PROTEIN MJ1562-RELATED"/>
    <property type="match status" value="1"/>
</dbReference>
<keyword evidence="7" id="KW-0175">Coiled coil</keyword>
<evidence type="ECO:0000313" key="10">
    <source>
        <dbReference type="EMBL" id="MXQ54815.1"/>
    </source>
</evidence>
<evidence type="ECO:0000256" key="7">
    <source>
        <dbReference type="SAM" id="Coils"/>
    </source>
</evidence>
<dbReference type="Gene3D" id="1.20.1640.10">
    <property type="entry name" value="Multidrug efflux transporter AcrB transmembrane domain"/>
    <property type="match status" value="2"/>
</dbReference>
<gene>
    <name evidence="10" type="ORF">GSM42_14045</name>
</gene>
<dbReference type="SUPFAM" id="SSF82866">
    <property type="entry name" value="Multidrug efflux transporter AcrB transmembrane domain"/>
    <property type="match status" value="2"/>
</dbReference>
<feature type="transmembrane region" description="Helical" evidence="8">
    <location>
        <begin position="311"/>
        <end position="339"/>
    </location>
</feature>
<dbReference type="PANTHER" id="PTHR33406:SF6">
    <property type="entry name" value="MEMBRANE PROTEIN YDGH-RELATED"/>
    <property type="match status" value="1"/>
</dbReference>
<dbReference type="Pfam" id="PF03176">
    <property type="entry name" value="MMPL"/>
    <property type="match status" value="2"/>
</dbReference>
<feature type="transmembrane region" description="Helical" evidence="8">
    <location>
        <begin position="283"/>
        <end position="305"/>
    </location>
</feature>
<evidence type="ECO:0000256" key="6">
    <source>
        <dbReference type="ARBA" id="ARBA00023136"/>
    </source>
</evidence>
<organism evidence="10 11">
    <name type="scientific">Shimazuella alba</name>
    <dbReference type="NCBI Taxonomy" id="2690964"/>
    <lineage>
        <taxon>Bacteria</taxon>
        <taxon>Bacillati</taxon>
        <taxon>Bacillota</taxon>
        <taxon>Bacilli</taxon>
        <taxon>Bacillales</taxon>
        <taxon>Thermoactinomycetaceae</taxon>
        <taxon>Shimazuella</taxon>
    </lineage>
</organism>
<comment type="caution">
    <text evidence="10">The sequence shown here is derived from an EMBL/GenBank/DDBJ whole genome shotgun (WGS) entry which is preliminary data.</text>
</comment>
<comment type="similarity">
    <text evidence="2">Belongs to the resistance-nodulation-cell division (RND) (TC 2.A.6) family. MmpL subfamily.</text>
</comment>
<reference evidence="10 11" key="1">
    <citation type="submission" date="2019-12" db="EMBL/GenBank/DDBJ databases">
        <title>Whole-genome analyses of novel actinobacteria.</title>
        <authorList>
            <person name="Sahin N."/>
            <person name="Saygin H."/>
        </authorList>
    </citation>
    <scope>NUCLEOTIDE SEQUENCE [LARGE SCALE GENOMIC DNA]</scope>
    <source>
        <strain evidence="10 11">KC615</strain>
    </source>
</reference>
<feature type="transmembrane region" description="Helical" evidence="8">
    <location>
        <begin position="180"/>
        <end position="196"/>
    </location>
</feature>
<feature type="transmembrane region" description="Helical" evidence="8">
    <location>
        <begin position="994"/>
        <end position="1020"/>
    </location>
</feature>
<proteinExistence type="inferred from homology"/>
<name>A0A6I4VXW8_9BACL</name>
<evidence type="ECO:0000256" key="2">
    <source>
        <dbReference type="ARBA" id="ARBA00010157"/>
    </source>
</evidence>
<evidence type="ECO:0000256" key="3">
    <source>
        <dbReference type="ARBA" id="ARBA00022475"/>
    </source>
</evidence>
<feature type="domain" description="Membrane transport protein MMPL" evidence="9">
    <location>
        <begin position="45"/>
        <end position="361"/>
    </location>
</feature>
<evidence type="ECO:0000256" key="8">
    <source>
        <dbReference type="SAM" id="Phobius"/>
    </source>
</evidence>
<evidence type="ECO:0000256" key="4">
    <source>
        <dbReference type="ARBA" id="ARBA00022692"/>
    </source>
</evidence>
<comment type="subcellular location">
    <subcellularLocation>
        <location evidence="1">Cell membrane</location>
        <topology evidence="1">Multi-pass membrane protein</topology>
    </subcellularLocation>
</comment>
<keyword evidence="6 8" id="KW-0472">Membrane</keyword>
<keyword evidence="4 8" id="KW-0812">Transmembrane</keyword>
<accession>A0A6I4VXW8</accession>
<feature type="coiled-coil region" evidence="7">
    <location>
        <begin position="77"/>
        <end position="104"/>
    </location>
</feature>
<dbReference type="AlphaFoldDB" id="A0A6I4VXW8"/>
<feature type="transmembrane region" description="Helical" evidence="8">
    <location>
        <begin position="927"/>
        <end position="948"/>
    </location>
</feature>